<dbReference type="RefSeq" id="XP_031913325.1">
    <property type="nucleotide sequence ID" value="XM_032062145.1"/>
</dbReference>
<keyword evidence="4" id="KW-0539">Nucleus</keyword>
<dbReference type="InterPro" id="IPR021858">
    <property type="entry name" value="Fun_TF"/>
</dbReference>
<evidence type="ECO:0000313" key="6">
    <source>
        <dbReference type="EMBL" id="KAE8137262.1"/>
    </source>
</evidence>
<dbReference type="SUPFAM" id="SSF57701">
    <property type="entry name" value="Zn2/Cys6 DNA-binding domain"/>
    <property type="match status" value="1"/>
</dbReference>
<dbReference type="GO" id="GO:0003677">
    <property type="term" value="F:DNA binding"/>
    <property type="evidence" value="ECO:0007669"/>
    <property type="project" value="UniProtKB-KW"/>
</dbReference>
<evidence type="ECO:0000256" key="3">
    <source>
        <dbReference type="ARBA" id="ARBA00023163"/>
    </source>
</evidence>
<dbReference type="Pfam" id="PF11951">
    <property type="entry name" value="Fungal_trans_2"/>
    <property type="match status" value="1"/>
</dbReference>
<dbReference type="OrthoDB" id="5089701at2759"/>
<evidence type="ECO:0000256" key="2">
    <source>
        <dbReference type="ARBA" id="ARBA00023125"/>
    </source>
</evidence>
<dbReference type="GO" id="GO:0008270">
    <property type="term" value="F:zinc ion binding"/>
    <property type="evidence" value="ECO:0007669"/>
    <property type="project" value="InterPro"/>
</dbReference>
<proteinExistence type="predicted"/>
<dbReference type="GO" id="GO:0000981">
    <property type="term" value="F:DNA-binding transcription factor activity, RNA polymerase II-specific"/>
    <property type="evidence" value="ECO:0007669"/>
    <property type="project" value="InterPro"/>
</dbReference>
<dbReference type="InterPro" id="IPR050675">
    <property type="entry name" value="OAF3"/>
</dbReference>
<dbReference type="InterPro" id="IPR036864">
    <property type="entry name" value="Zn2-C6_fun-type_DNA-bd_sf"/>
</dbReference>
<evidence type="ECO:0000313" key="7">
    <source>
        <dbReference type="Proteomes" id="UP000325672"/>
    </source>
</evidence>
<evidence type="ECO:0000256" key="4">
    <source>
        <dbReference type="ARBA" id="ARBA00023242"/>
    </source>
</evidence>
<keyword evidence="2" id="KW-0238">DNA-binding</keyword>
<protein>
    <submittedName>
        <fullName evidence="6">Fungal-specific transcription factor domain-containing protein</fullName>
    </submittedName>
</protein>
<evidence type="ECO:0000256" key="1">
    <source>
        <dbReference type="ARBA" id="ARBA00023015"/>
    </source>
</evidence>
<organism evidence="6 7">
    <name type="scientific">Aspergillus pseudotamarii</name>
    <dbReference type="NCBI Taxonomy" id="132259"/>
    <lineage>
        <taxon>Eukaryota</taxon>
        <taxon>Fungi</taxon>
        <taxon>Dikarya</taxon>
        <taxon>Ascomycota</taxon>
        <taxon>Pezizomycotina</taxon>
        <taxon>Eurotiomycetes</taxon>
        <taxon>Eurotiomycetidae</taxon>
        <taxon>Eurotiales</taxon>
        <taxon>Aspergillaceae</taxon>
        <taxon>Aspergillus</taxon>
        <taxon>Aspergillus subgen. Circumdati</taxon>
    </lineage>
</organism>
<dbReference type="InterPro" id="IPR001138">
    <property type="entry name" value="Zn2Cys6_DnaBD"/>
</dbReference>
<dbReference type="GO" id="GO:0009893">
    <property type="term" value="P:positive regulation of metabolic process"/>
    <property type="evidence" value="ECO:0007669"/>
    <property type="project" value="UniProtKB-ARBA"/>
</dbReference>
<dbReference type="PROSITE" id="PS50048">
    <property type="entry name" value="ZN2_CY6_FUNGAL_2"/>
    <property type="match status" value="1"/>
</dbReference>
<reference evidence="6 7" key="1">
    <citation type="submission" date="2019-04" db="EMBL/GenBank/DDBJ databases">
        <title>Friends and foes A comparative genomics study of 23 Aspergillus species from section Flavi.</title>
        <authorList>
            <consortium name="DOE Joint Genome Institute"/>
            <person name="Kjaerbolling I."/>
            <person name="Vesth T."/>
            <person name="Frisvad J.C."/>
            <person name="Nybo J.L."/>
            <person name="Theobald S."/>
            <person name="Kildgaard S."/>
            <person name="Isbrandt T."/>
            <person name="Kuo A."/>
            <person name="Sato A."/>
            <person name="Lyhne E.K."/>
            <person name="Kogle M.E."/>
            <person name="Wiebenga A."/>
            <person name="Kun R.S."/>
            <person name="Lubbers R.J."/>
            <person name="Makela M.R."/>
            <person name="Barry K."/>
            <person name="Chovatia M."/>
            <person name="Clum A."/>
            <person name="Daum C."/>
            <person name="Haridas S."/>
            <person name="He G."/>
            <person name="LaButti K."/>
            <person name="Lipzen A."/>
            <person name="Mondo S."/>
            <person name="Riley R."/>
            <person name="Salamov A."/>
            <person name="Simmons B.A."/>
            <person name="Magnuson J.K."/>
            <person name="Henrissat B."/>
            <person name="Mortensen U.H."/>
            <person name="Larsen T.O."/>
            <person name="Devries R.P."/>
            <person name="Grigoriev I.V."/>
            <person name="Machida M."/>
            <person name="Baker S.E."/>
            <person name="Andersen M.R."/>
        </authorList>
    </citation>
    <scope>NUCLEOTIDE SEQUENCE [LARGE SCALE GENOMIC DNA]</scope>
    <source>
        <strain evidence="6 7">CBS 117625</strain>
    </source>
</reference>
<dbReference type="Proteomes" id="UP000325672">
    <property type="component" value="Unassembled WGS sequence"/>
</dbReference>
<dbReference type="Gene3D" id="4.10.240.10">
    <property type="entry name" value="Zn(2)-C6 fungal-type DNA-binding domain"/>
    <property type="match status" value="1"/>
</dbReference>
<dbReference type="GeneID" id="43646355"/>
<dbReference type="Pfam" id="PF00172">
    <property type="entry name" value="Zn_clus"/>
    <property type="match status" value="1"/>
</dbReference>
<sequence length="737" mass="83202">MSARSRARRKHILGSCRTCRRRHVRCDTQRPACQTCAAVGLTCEGFSNEIRWASSRKRSPTYVEAGPIARFGVRHHLLTEEDRRSMTDALSKDLFLGSVDASLEEIDTRSKTPCFLSGWEARIGPFAVLHISAAPVKSQDAQVQHPVEEPPADELVSVQASDMSIPPVLDIPSAPVDSFLQWDDILDLGSDFPAFSGYSALDPESAFDFTTASHLDGPLIEESSMTYPNFDDDEGCDISSENTAYQQPLTHRSCKNEDILKNAVELLKHFQRRVIPQMAVVHLSKKSPWDIVNMPAALLTLGALTIMDCEAVTHASQAHLYSLLACSAIDLAANLSTDKMGFPAEYWEGLAQRCYGEAKSHIRISLSEETGGSEKAKLKDQLMALYGMIKFTVFSGQPRDARCYLIDAERLLRVRGLPKRRISRRMRLLLNVYTWLRIAGESTYVLHDYTLPTSSLSTFNLHCQSKGPTASRERPMPRYTQGVVRLDDFLHIESPDNDLNIDELKCRRADITDIHLQDSRKSTETLGKQVYGIPEIWLSLLSQTTRLANIMDTLRNARNTEIMISCNTYQALQERASRLEGVIHAYAARETEPNHRSEQTTDDTFILRALNSALIIFFHRRVRQTYPAILESEVEKVITSLLAFHRRLKLEDPLGLGTLWPLFIAGCEAITVKQRESIRYLLEKSNIMSGLAPFKIASDVVTEVWRRQDEQLTANWQAPFPSWIDISKERAIWPIFC</sequence>
<dbReference type="PROSITE" id="PS00463">
    <property type="entry name" value="ZN2_CY6_FUNGAL_1"/>
    <property type="match status" value="1"/>
</dbReference>
<dbReference type="CDD" id="cd00067">
    <property type="entry name" value="GAL4"/>
    <property type="match status" value="1"/>
</dbReference>
<gene>
    <name evidence="6" type="ORF">BDV38DRAFT_293020</name>
</gene>
<dbReference type="AlphaFoldDB" id="A0A5N6SRM3"/>
<dbReference type="SMART" id="SM00066">
    <property type="entry name" value="GAL4"/>
    <property type="match status" value="1"/>
</dbReference>
<keyword evidence="3" id="KW-0804">Transcription</keyword>
<dbReference type="PANTHER" id="PTHR31069:SF25">
    <property type="entry name" value="TRANSCRIPTION FACTOR, PUTATIVE (EUROFUNG)-RELATED"/>
    <property type="match status" value="1"/>
</dbReference>
<dbReference type="PANTHER" id="PTHR31069">
    <property type="entry name" value="OLEATE-ACTIVATED TRANSCRIPTION FACTOR 1-RELATED"/>
    <property type="match status" value="1"/>
</dbReference>
<feature type="domain" description="Zn(2)-C6 fungal-type" evidence="5">
    <location>
        <begin position="15"/>
        <end position="43"/>
    </location>
</feature>
<keyword evidence="1" id="KW-0805">Transcription regulation</keyword>
<evidence type="ECO:0000259" key="5">
    <source>
        <dbReference type="PROSITE" id="PS50048"/>
    </source>
</evidence>
<name>A0A5N6SRM3_ASPPS</name>
<dbReference type="EMBL" id="ML743578">
    <property type="protein sequence ID" value="KAE8137262.1"/>
    <property type="molecule type" value="Genomic_DNA"/>
</dbReference>
<accession>A0A5N6SRM3</accession>
<keyword evidence="7" id="KW-1185">Reference proteome</keyword>